<organism evidence="2">
    <name type="scientific">Selaginella moellendorffii</name>
    <name type="common">Spikemoss</name>
    <dbReference type="NCBI Taxonomy" id="88036"/>
    <lineage>
        <taxon>Eukaryota</taxon>
        <taxon>Viridiplantae</taxon>
        <taxon>Streptophyta</taxon>
        <taxon>Embryophyta</taxon>
        <taxon>Tracheophyta</taxon>
        <taxon>Lycopodiopsida</taxon>
        <taxon>Selaginellales</taxon>
        <taxon>Selaginellaceae</taxon>
        <taxon>Selaginella</taxon>
    </lineage>
</organism>
<evidence type="ECO:0000313" key="1">
    <source>
        <dbReference type="EMBL" id="EFJ28751.1"/>
    </source>
</evidence>
<keyword evidence="2" id="KW-1185">Reference proteome</keyword>
<accession>D8RHB9</accession>
<dbReference type="Gramene" id="EFJ28751">
    <property type="protein sequence ID" value="EFJ28751"/>
    <property type="gene ID" value="SELMODRAFT_411339"/>
</dbReference>
<dbReference type="EMBL" id="GL377579">
    <property type="protein sequence ID" value="EFJ28751.1"/>
    <property type="molecule type" value="Genomic_DNA"/>
</dbReference>
<name>D8RHB9_SELML</name>
<dbReference type="KEGG" id="smo:SELMODRAFT_411339"/>
<dbReference type="Proteomes" id="UP000001514">
    <property type="component" value="Unassembled WGS sequence"/>
</dbReference>
<dbReference type="InParanoid" id="D8RHB9"/>
<sequence>MMQSSPIASLVARFCKLGAGSCPNIGNTPFVLRSLELLRFFGMTKVLVITGSTVQNLRMSTRDWPNVWLHLCCAGHIHIPSAPVSSVQKIISLNPGQAAASAKTLERLERVYNAAQTDARNKDATDSSALLLAPEHRVAQLIKLMDVPSGYGLSFLSMEVGDVRRVLVVEVEKLPAHKVKAVLYRHQDAIISVHSPPVPAGCKQIEPARVTLEGVCQLHQVAIDEEVKVEHIGSSYFEVTRGWWYSQMSDTKWERRLAFVVLKFGPKSTAPGFFRRREMGSSLVWRCPSL</sequence>
<proteinExistence type="predicted"/>
<protein>
    <submittedName>
        <fullName evidence="1">Uncharacterized protein</fullName>
    </submittedName>
</protein>
<reference evidence="1 2" key="1">
    <citation type="journal article" date="2011" name="Science">
        <title>The Selaginella genome identifies genetic changes associated with the evolution of vascular plants.</title>
        <authorList>
            <person name="Banks J.A."/>
            <person name="Nishiyama T."/>
            <person name="Hasebe M."/>
            <person name="Bowman J.L."/>
            <person name="Gribskov M."/>
            <person name="dePamphilis C."/>
            <person name="Albert V.A."/>
            <person name="Aono N."/>
            <person name="Aoyama T."/>
            <person name="Ambrose B.A."/>
            <person name="Ashton N.W."/>
            <person name="Axtell M.J."/>
            <person name="Barker E."/>
            <person name="Barker M.S."/>
            <person name="Bennetzen J.L."/>
            <person name="Bonawitz N.D."/>
            <person name="Chapple C."/>
            <person name="Cheng C."/>
            <person name="Correa L.G."/>
            <person name="Dacre M."/>
            <person name="DeBarry J."/>
            <person name="Dreyer I."/>
            <person name="Elias M."/>
            <person name="Engstrom E.M."/>
            <person name="Estelle M."/>
            <person name="Feng L."/>
            <person name="Finet C."/>
            <person name="Floyd S.K."/>
            <person name="Frommer W.B."/>
            <person name="Fujita T."/>
            <person name="Gramzow L."/>
            <person name="Gutensohn M."/>
            <person name="Harholt J."/>
            <person name="Hattori M."/>
            <person name="Heyl A."/>
            <person name="Hirai T."/>
            <person name="Hiwatashi Y."/>
            <person name="Ishikawa M."/>
            <person name="Iwata M."/>
            <person name="Karol K.G."/>
            <person name="Koehler B."/>
            <person name="Kolukisaoglu U."/>
            <person name="Kubo M."/>
            <person name="Kurata T."/>
            <person name="Lalonde S."/>
            <person name="Li K."/>
            <person name="Li Y."/>
            <person name="Litt A."/>
            <person name="Lyons E."/>
            <person name="Manning G."/>
            <person name="Maruyama T."/>
            <person name="Michael T.P."/>
            <person name="Mikami K."/>
            <person name="Miyazaki S."/>
            <person name="Morinaga S."/>
            <person name="Murata T."/>
            <person name="Mueller-Roeber B."/>
            <person name="Nelson D.R."/>
            <person name="Obara M."/>
            <person name="Oguri Y."/>
            <person name="Olmstead R.G."/>
            <person name="Onodera N."/>
            <person name="Petersen B.L."/>
            <person name="Pils B."/>
            <person name="Prigge M."/>
            <person name="Rensing S.A."/>
            <person name="Riano-Pachon D.M."/>
            <person name="Roberts A.W."/>
            <person name="Sato Y."/>
            <person name="Scheller H.V."/>
            <person name="Schulz B."/>
            <person name="Schulz C."/>
            <person name="Shakirov E.V."/>
            <person name="Shibagaki N."/>
            <person name="Shinohara N."/>
            <person name="Shippen D.E."/>
            <person name="Soerensen I."/>
            <person name="Sotooka R."/>
            <person name="Sugimoto N."/>
            <person name="Sugita M."/>
            <person name="Sumikawa N."/>
            <person name="Tanurdzic M."/>
            <person name="Theissen G."/>
            <person name="Ulvskov P."/>
            <person name="Wakazuki S."/>
            <person name="Weng J.K."/>
            <person name="Willats W.W."/>
            <person name="Wipf D."/>
            <person name="Wolf P.G."/>
            <person name="Yang L."/>
            <person name="Zimmer A.D."/>
            <person name="Zhu Q."/>
            <person name="Mitros T."/>
            <person name="Hellsten U."/>
            <person name="Loque D."/>
            <person name="Otillar R."/>
            <person name="Salamov A."/>
            <person name="Schmutz J."/>
            <person name="Shapiro H."/>
            <person name="Lindquist E."/>
            <person name="Lucas S."/>
            <person name="Rokhsar D."/>
            <person name="Grigoriev I.V."/>
        </authorList>
    </citation>
    <scope>NUCLEOTIDE SEQUENCE [LARGE SCALE GENOMIC DNA]</scope>
</reference>
<dbReference type="HOGENOM" id="CLU_961076_0_0_1"/>
<dbReference type="AlphaFoldDB" id="D8RHB9"/>
<evidence type="ECO:0000313" key="2">
    <source>
        <dbReference type="Proteomes" id="UP000001514"/>
    </source>
</evidence>
<gene>
    <name evidence="1" type="ORF">SELMODRAFT_411339</name>
</gene>